<dbReference type="RefSeq" id="XP_031442201.1">
    <property type="nucleotide sequence ID" value="XM_031586341.2"/>
</dbReference>
<evidence type="ECO:0000256" key="1">
    <source>
        <dbReference type="SAM" id="MobiDB-lite"/>
    </source>
</evidence>
<evidence type="ECO:0000313" key="3">
    <source>
        <dbReference type="RefSeq" id="XP_031442201.1"/>
    </source>
</evidence>
<proteinExistence type="predicted"/>
<organism evidence="2 3">
    <name type="scientific">Clupea harengus</name>
    <name type="common">Atlantic herring</name>
    <dbReference type="NCBI Taxonomy" id="7950"/>
    <lineage>
        <taxon>Eukaryota</taxon>
        <taxon>Metazoa</taxon>
        <taxon>Chordata</taxon>
        <taxon>Craniata</taxon>
        <taxon>Vertebrata</taxon>
        <taxon>Euteleostomi</taxon>
        <taxon>Actinopterygii</taxon>
        <taxon>Neopterygii</taxon>
        <taxon>Teleostei</taxon>
        <taxon>Clupei</taxon>
        <taxon>Clupeiformes</taxon>
        <taxon>Clupeoidei</taxon>
        <taxon>Clupeidae</taxon>
        <taxon>Clupea</taxon>
    </lineage>
</organism>
<feature type="region of interest" description="Disordered" evidence="1">
    <location>
        <begin position="38"/>
        <end position="112"/>
    </location>
</feature>
<name>A0A6P8GW92_CLUHA</name>
<dbReference type="KEGG" id="char:116225008"/>
<feature type="compositionally biased region" description="Basic and acidic residues" evidence="1">
    <location>
        <begin position="82"/>
        <end position="92"/>
    </location>
</feature>
<gene>
    <name evidence="3" type="primary">LOC116225008</name>
</gene>
<dbReference type="Proteomes" id="UP000515152">
    <property type="component" value="Chromosome 19"/>
</dbReference>
<dbReference type="AlphaFoldDB" id="A0A6P8GW92"/>
<keyword evidence="2" id="KW-1185">Reference proteome</keyword>
<dbReference type="GeneID" id="116225008"/>
<feature type="compositionally biased region" description="Polar residues" evidence="1">
    <location>
        <begin position="42"/>
        <end position="56"/>
    </location>
</feature>
<evidence type="ECO:0000313" key="2">
    <source>
        <dbReference type="Proteomes" id="UP000515152"/>
    </source>
</evidence>
<reference evidence="3" key="1">
    <citation type="submission" date="2025-08" db="UniProtKB">
        <authorList>
            <consortium name="RefSeq"/>
        </authorList>
    </citation>
    <scope>IDENTIFICATION</scope>
</reference>
<protein>
    <submittedName>
        <fullName evidence="3">Adhesion G protein-coupled receptor B2-like</fullName>
    </submittedName>
</protein>
<feature type="compositionally biased region" description="Basic and acidic residues" evidence="1">
    <location>
        <begin position="57"/>
        <end position="66"/>
    </location>
</feature>
<accession>A0A6P8GW92</accession>
<sequence length="112" mass="12839">MHTRKRHSELYHELNHSSKFHTIDRYSRDPAMSTFKREKRWSISSAGGEKNSSSEKSTADDQHSWDSFKSMTPDPMGLLGDQSDRLELHNKIWDAPSANTPEASEGDFQTEV</sequence>
<dbReference type="OrthoDB" id="5989160at2759"/>